<dbReference type="AlphaFoldDB" id="D5ACK9"/>
<evidence type="ECO:0000313" key="1">
    <source>
        <dbReference type="EMBL" id="ADE77278.1"/>
    </source>
</evidence>
<protein>
    <submittedName>
        <fullName evidence="1">Uncharacterized protein</fullName>
    </submittedName>
</protein>
<dbReference type="EMBL" id="BT123995">
    <property type="protein sequence ID" value="ADE77278.1"/>
    <property type="molecule type" value="mRNA"/>
</dbReference>
<reference evidence="1" key="1">
    <citation type="submission" date="2010-04" db="EMBL/GenBank/DDBJ databases">
        <authorList>
            <person name="Reid K.E."/>
            <person name="Liao N."/>
            <person name="Chan S."/>
            <person name="Docking R."/>
            <person name="Taylor G."/>
            <person name="Moore R."/>
            <person name="Mayo M."/>
            <person name="Munro S."/>
            <person name="King J."/>
            <person name="Yanchuk A."/>
            <person name="Holt R."/>
            <person name="Jones S."/>
            <person name="Marra M."/>
            <person name="Ritland C.E."/>
            <person name="Ritland K."/>
            <person name="Bohlmann J."/>
        </authorList>
    </citation>
    <scope>NUCLEOTIDE SEQUENCE</scope>
    <source>
        <tissue evidence="1">Bud</tissue>
    </source>
</reference>
<name>D5ACK9_PICSI</name>
<accession>D5ACK9</accession>
<proteinExistence type="evidence at transcript level"/>
<sequence length="44" mass="5198">MSREGKVAVWDTIVMMKMPHGKLHESCIKDYMMRIIGFCMLRHS</sequence>
<organism evidence="1">
    <name type="scientific">Picea sitchensis</name>
    <name type="common">Sitka spruce</name>
    <name type="synonym">Pinus sitchensis</name>
    <dbReference type="NCBI Taxonomy" id="3332"/>
    <lineage>
        <taxon>Eukaryota</taxon>
        <taxon>Viridiplantae</taxon>
        <taxon>Streptophyta</taxon>
        <taxon>Embryophyta</taxon>
        <taxon>Tracheophyta</taxon>
        <taxon>Spermatophyta</taxon>
        <taxon>Pinopsida</taxon>
        <taxon>Pinidae</taxon>
        <taxon>Conifers I</taxon>
        <taxon>Pinales</taxon>
        <taxon>Pinaceae</taxon>
        <taxon>Picea</taxon>
    </lineage>
</organism>